<dbReference type="Proteomes" id="UP000005326">
    <property type="component" value="Unassembled WGS sequence"/>
</dbReference>
<sequence>MEKIITSNNSDALNFLEDVQNAVNIYKVRNALEAVSNAVSDLTKNFHLKASIYGIMSIHK</sequence>
<evidence type="ECO:0000313" key="2">
    <source>
        <dbReference type="Proteomes" id="UP000005326"/>
    </source>
</evidence>
<dbReference type="AlphaFoldDB" id="B0MRC0"/>
<keyword evidence="2" id="KW-1185">Reference proteome</keyword>
<organism evidence="1 2">
    <name type="scientific">[Eubacterium] siraeum DSM 15702</name>
    <dbReference type="NCBI Taxonomy" id="428128"/>
    <lineage>
        <taxon>Bacteria</taxon>
        <taxon>Bacillati</taxon>
        <taxon>Bacillota</taxon>
        <taxon>Clostridia</taxon>
        <taxon>Eubacteriales</taxon>
        <taxon>Oscillospiraceae</taxon>
        <taxon>Oscillospiraceae incertae sedis</taxon>
    </lineage>
</organism>
<comment type="caution">
    <text evidence="1">The sequence shown here is derived from an EMBL/GenBank/DDBJ whole genome shotgun (WGS) entry which is preliminary data.</text>
</comment>
<name>B0MRC0_9FIRM</name>
<reference evidence="1" key="1">
    <citation type="submission" date="2007-10" db="EMBL/GenBank/DDBJ databases">
        <authorList>
            <person name="Fulton L."/>
            <person name="Clifton S."/>
            <person name="Fulton B."/>
            <person name="Xu J."/>
            <person name="Minx P."/>
            <person name="Pepin K.H."/>
            <person name="Johnson M."/>
            <person name="Thiruvilangam P."/>
            <person name="Bhonagiri V."/>
            <person name="Nash W.E."/>
            <person name="Mardis E.R."/>
            <person name="Wilson R.K."/>
        </authorList>
    </citation>
    <scope>NUCLEOTIDE SEQUENCE [LARGE SCALE GENOMIC DNA]</scope>
    <source>
        <strain evidence="1">DSM 15702</strain>
    </source>
</reference>
<reference evidence="1" key="2">
    <citation type="submission" date="2014-06" db="EMBL/GenBank/DDBJ databases">
        <title>Draft genome sequence of Eubacterium siraeum (DSM 15702).</title>
        <authorList>
            <person name="Sudarsanam P."/>
            <person name="Ley R."/>
            <person name="Guruge J."/>
            <person name="Turnbaugh P.J."/>
            <person name="Mahowald M."/>
            <person name="Liep D."/>
            <person name="Gordon J."/>
        </authorList>
    </citation>
    <scope>NUCLEOTIDE SEQUENCE</scope>
    <source>
        <strain evidence="1">DSM 15702</strain>
    </source>
</reference>
<dbReference type="EMBL" id="ABCA03000054">
    <property type="protein sequence ID" value="EDR99776.1"/>
    <property type="molecule type" value="Genomic_DNA"/>
</dbReference>
<accession>B0MRC0</accession>
<evidence type="ECO:0000313" key="1">
    <source>
        <dbReference type="EMBL" id="EDR99776.1"/>
    </source>
</evidence>
<proteinExistence type="predicted"/>
<gene>
    <name evidence="1" type="ORF">EUBSIR_02392</name>
</gene>
<protein>
    <submittedName>
        <fullName evidence="1">Uncharacterized protein</fullName>
    </submittedName>
</protein>